<reference evidence="1" key="1">
    <citation type="submission" date="2021-02" db="EMBL/GenBank/DDBJ databases">
        <authorList>
            <person name="Nowell W R."/>
        </authorList>
    </citation>
    <scope>NUCLEOTIDE SEQUENCE</scope>
</reference>
<sequence length="490" mass="58288">MDLPSFHNNLLISSLFPFKTENNQILSSKTKRHSFLNGLALLLNGSNQCTSVYPWLKKKQLLITRNEPLTNDDETYFNQFFDLIRKYTMFCLINDEKGMNEIYSTLKFIIFQYNKKKCIKRILDPLFDDVILNLEKLLNYDIDKICENINIDKLIQGSADYIYLQEQKISLKEFISILLSRVKNIILRRDSIKINKNESEPKMIEIFQVYCESLYHSKIFRSILLQVYSNDDDHERIIYYLDKVSAHLRSLDLILKTLEKRTSDYGEIYQNIHWYFIEPIENIINLNEAPSLSFDKIWLAFDLLHDDELKNDFKQKYIGNKFVEYDTKLKLSTCLHSEIRMIDYLIEQNIQVDDYDIEIGISKLPCCICSLYIKKLNEEFNRNFCVTSITHGKIYPNWTFRNNEDDDIMSYVNDELYTLIERQIKDWIRINRKKMIVNYKPTIELQDNIMIRCVIRQMMGLALVPEQYVPSLFANLGQELNDSERDELSD</sequence>
<dbReference type="Proteomes" id="UP000663882">
    <property type="component" value="Unassembled WGS sequence"/>
</dbReference>
<comment type="caution">
    <text evidence="1">The sequence shown here is derived from an EMBL/GenBank/DDBJ whole genome shotgun (WGS) entry which is preliminary data.</text>
</comment>
<dbReference type="EMBL" id="CAJNOO010003960">
    <property type="protein sequence ID" value="CAF1362216.1"/>
    <property type="molecule type" value="Genomic_DNA"/>
</dbReference>
<gene>
    <name evidence="1" type="ORF">RFH988_LOCUS32881</name>
</gene>
<dbReference type="InterPro" id="IPR027796">
    <property type="entry name" value="OTT_1508_deam-like"/>
</dbReference>
<dbReference type="AlphaFoldDB" id="A0A815I7G9"/>
<dbReference type="OrthoDB" id="4851849at2759"/>
<organism evidence="1 2">
    <name type="scientific">Rotaria sordida</name>
    <dbReference type="NCBI Taxonomy" id="392033"/>
    <lineage>
        <taxon>Eukaryota</taxon>
        <taxon>Metazoa</taxon>
        <taxon>Spiralia</taxon>
        <taxon>Gnathifera</taxon>
        <taxon>Rotifera</taxon>
        <taxon>Eurotatoria</taxon>
        <taxon>Bdelloidea</taxon>
        <taxon>Philodinida</taxon>
        <taxon>Philodinidae</taxon>
        <taxon>Rotaria</taxon>
    </lineage>
</organism>
<evidence type="ECO:0000313" key="2">
    <source>
        <dbReference type="Proteomes" id="UP000663882"/>
    </source>
</evidence>
<name>A0A815I7G9_9BILA</name>
<evidence type="ECO:0000313" key="1">
    <source>
        <dbReference type="EMBL" id="CAF1362216.1"/>
    </source>
</evidence>
<accession>A0A815I7G9</accession>
<proteinExistence type="predicted"/>
<dbReference type="Pfam" id="PF14441">
    <property type="entry name" value="OTT_1508_deam"/>
    <property type="match status" value="1"/>
</dbReference>
<protein>
    <submittedName>
        <fullName evidence="1">Uncharacterized protein</fullName>
    </submittedName>
</protein>